<dbReference type="Proteomes" id="UP000309997">
    <property type="component" value="Unassembled WGS sequence"/>
</dbReference>
<proteinExistence type="predicted"/>
<gene>
    <name evidence="1" type="ORF">D5086_023257</name>
</gene>
<evidence type="ECO:0000313" key="1">
    <source>
        <dbReference type="EMBL" id="KAL3575156.1"/>
    </source>
</evidence>
<comment type="caution">
    <text evidence="1">The sequence shown here is derived from an EMBL/GenBank/DDBJ whole genome shotgun (WGS) entry which is preliminary data.</text>
</comment>
<reference evidence="1 2" key="1">
    <citation type="journal article" date="2024" name="Plant Biotechnol. J.">
        <title>Genome and CRISPR/Cas9 system of a widespread forest tree (Populus alba) in the world.</title>
        <authorList>
            <person name="Liu Y.J."/>
            <person name="Jiang P.F."/>
            <person name="Han X.M."/>
            <person name="Li X.Y."/>
            <person name="Wang H.M."/>
            <person name="Wang Y.J."/>
            <person name="Wang X.X."/>
            <person name="Zeng Q.Y."/>
        </authorList>
    </citation>
    <scope>NUCLEOTIDE SEQUENCE [LARGE SCALE GENOMIC DNA]</scope>
    <source>
        <strain evidence="2">cv. PAL-ZL1</strain>
    </source>
</reference>
<organism evidence="1 2">
    <name type="scientific">Populus alba</name>
    <name type="common">White poplar</name>
    <dbReference type="NCBI Taxonomy" id="43335"/>
    <lineage>
        <taxon>Eukaryota</taxon>
        <taxon>Viridiplantae</taxon>
        <taxon>Streptophyta</taxon>
        <taxon>Embryophyta</taxon>
        <taxon>Tracheophyta</taxon>
        <taxon>Spermatophyta</taxon>
        <taxon>Magnoliopsida</taxon>
        <taxon>eudicotyledons</taxon>
        <taxon>Gunneridae</taxon>
        <taxon>Pentapetalae</taxon>
        <taxon>rosids</taxon>
        <taxon>fabids</taxon>
        <taxon>Malpighiales</taxon>
        <taxon>Salicaceae</taxon>
        <taxon>Saliceae</taxon>
        <taxon>Populus</taxon>
    </lineage>
</organism>
<name>A0ACC4B9Y3_POPAL</name>
<accession>A0ACC4B9Y3</accession>
<sequence length="704" mass="81289">MDLNPNLKSSNACGNKIYVEHQLRSKTGAKNNNKKKKVLLDLRLTYLTMAGDKEDLPREFVEQLNTLMQRMQRNNFQPQPRQALRVPRNDIIEADEDPNGDDEADDRVRPRRQNYNPPNGLKLKIPPFRGSSSPENTWSGFRRLCSFMVGKLKDSEEKDEEEEIATWATMKRVMKKRFVPDYYKQELYIRLQTLRQGSLTVEEYVKEFELLLIRCELMEPQEKTIARFLGACNPSREAAETRRCPNWWNYVKRTRAVSTPTQTWSTPKRDEKVEFSKGITSSDSLKERRSEGRFVVVQRVLNAQIDVSDEQRENIFHTRCQIRDKDQLRSQQKEVTSRKGLLLAKKGDIKQALAATGIVFMVWAKQLLQHQIDLVPGASLPNRLAYRCNPEEAKEIQRQDVKYRFSIPRLDDLLDELHGAVLFSKVDFQIVLGLPRTQRGKDLIMVVVDRFSKMSHFIPCMKTDDAVHVADLFFQEIVRLHGIPKSIVSDRDTKFLSPLFGRLFGGNLEQSYFSVRHVIHKLMDKLSVHGATKFSPFEVVYGFNPCVPIDLVHIPIDERTSMDGIRKAELMKKLHEQVRLHMRRKQQSMLNKLTRGERWSGLNLEILFGFILARADFQANVDLPGDYNVSATFNVKDFSPYLDDDDDSDLRTNHFQPGADDVHHGNYNPSRKAESNMQEDSDGSNDKSESETTTTGLDESNCND</sequence>
<dbReference type="EMBL" id="RCHU02000012">
    <property type="protein sequence ID" value="KAL3575156.1"/>
    <property type="molecule type" value="Genomic_DNA"/>
</dbReference>
<evidence type="ECO:0000313" key="2">
    <source>
        <dbReference type="Proteomes" id="UP000309997"/>
    </source>
</evidence>
<protein>
    <submittedName>
        <fullName evidence="1">Uncharacterized protein</fullName>
    </submittedName>
</protein>
<keyword evidence="2" id="KW-1185">Reference proteome</keyword>